<evidence type="ECO:0000313" key="2">
    <source>
        <dbReference type="EMBL" id="CAA9210167.1"/>
    </source>
</evidence>
<feature type="non-terminal residue" evidence="2">
    <location>
        <position position="263"/>
    </location>
</feature>
<feature type="compositionally biased region" description="Basic residues" evidence="1">
    <location>
        <begin position="233"/>
        <end position="256"/>
    </location>
</feature>
<feature type="compositionally biased region" description="Basic and acidic residues" evidence="1">
    <location>
        <begin position="109"/>
        <end position="120"/>
    </location>
</feature>
<dbReference type="GO" id="GO:0004316">
    <property type="term" value="F:3-oxoacyl-[acyl-carrier-protein] reductase (NADPH) activity"/>
    <property type="evidence" value="ECO:0007669"/>
    <property type="project" value="UniProtKB-EC"/>
</dbReference>
<feature type="compositionally biased region" description="Basic and acidic residues" evidence="1">
    <location>
        <begin position="183"/>
        <end position="195"/>
    </location>
</feature>
<dbReference type="EC" id="1.1.1.100" evidence="2"/>
<organism evidence="2">
    <name type="scientific">uncultured Craurococcus sp</name>
    <dbReference type="NCBI Taxonomy" id="1135998"/>
    <lineage>
        <taxon>Bacteria</taxon>
        <taxon>Pseudomonadati</taxon>
        <taxon>Pseudomonadota</taxon>
        <taxon>Alphaproteobacteria</taxon>
        <taxon>Acetobacterales</taxon>
        <taxon>Acetobacteraceae</taxon>
        <taxon>Craurococcus</taxon>
        <taxon>environmental samples</taxon>
    </lineage>
</organism>
<keyword evidence="2" id="KW-0560">Oxidoreductase</keyword>
<feature type="compositionally biased region" description="Basic residues" evidence="1">
    <location>
        <begin position="10"/>
        <end position="39"/>
    </location>
</feature>
<dbReference type="AlphaFoldDB" id="A0A6J4GYE7"/>
<feature type="compositionally biased region" description="Basic residues" evidence="1">
    <location>
        <begin position="52"/>
        <end position="82"/>
    </location>
</feature>
<feature type="compositionally biased region" description="Basic residues" evidence="1">
    <location>
        <begin position="136"/>
        <end position="145"/>
    </location>
</feature>
<evidence type="ECO:0000256" key="1">
    <source>
        <dbReference type="SAM" id="MobiDB-lite"/>
    </source>
</evidence>
<proteinExistence type="predicted"/>
<gene>
    <name evidence="2" type="ORF">AVDCRST_MAG27-1138</name>
</gene>
<dbReference type="EMBL" id="CADCTD010000001">
    <property type="protein sequence ID" value="CAA9210167.1"/>
    <property type="molecule type" value="Genomic_DNA"/>
</dbReference>
<feature type="region of interest" description="Disordered" evidence="1">
    <location>
        <begin position="1"/>
        <end position="263"/>
    </location>
</feature>
<protein>
    <submittedName>
        <fullName evidence="2">3-oxoacyl-[acyl-carrier protein] reductase</fullName>
        <ecNumber evidence="2">1.1.1.100</ecNumber>
    </submittedName>
</protein>
<reference evidence="2" key="1">
    <citation type="submission" date="2020-02" db="EMBL/GenBank/DDBJ databases">
        <authorList>
            <person name="Meier V. D."/>
        </authorList>
    </citation>
    <scope>NUCLEOTIDE SEQUENCE</scope>
    <source>
        <strain evidence="2">AVDCRST_MAG27</strain>
    </source>
</reference>
<feature type="non-terminal residue" evidence="2">
    <location>
        <position position="1"/>
    </location>
</feature>
<name>A0A6J4GYE7_9PROT</name>
<accession>A0A6J4GYE7</accession>
<sequence length="263" mass="29790">EHRLAWPCRQNRRRHRRRGRHGPRHRRSLCRGGRRRRPARPREGGAAGARGPAHRRRRPRRRHPLRHRIRGQHRGCRPRLGRQARPGRYPGQQCRHPACRPAGHPPPRGVEHAARREPHRLPALRPGLPPADARPRRGIGPHRLHRGEQPAAAQRRLQPEQGGRRHALPPARTGMGAGRHSQQCREPRPHPHADVGELLPGAGREGAAGGDAAAPPHRHAAGHCRCRDLPRQRAGRLRHRRRDPGRWRPRPGHHGAHPAPGLL</sequence>